<gene>
    <name evidence="1" type="ORF">D8865_05175</name>
</gene>
<proteinExistence type="predicted"/>
<accession>A0A3R9HDI9</accession>
<sequence>MKNADWEKNIQRPLTSFDFKSVESAFGMPMRYANNSSHLVACLEKSKLMLDDIFQEKINFLLNGLFYADGEVRKSLFIEENMSVFFELKKCVYDAHIKSLNKI</sequence>
<dbReference type="RefSeq" id="WP_125447577.1">
    <property type="nucleotide sequence ID" value="NZ_RJNH01000005.1"/>
</dbReference>
<dbReference type="AlphaFoldDB" id="A0A3R9HDI9"/>
<evidence type="ECO:0000313" key="1">
    <source>
        <dbReference type="EMBL" id="RSI61215.1"/>
    </source>
</evidence>
<name>A0A3R9HDI9_STRMT</name>
<reference evidence="1 2" key="1">
    <citation type="submission" date="2018-11" db="EMBL/GenBank/DDBJ databases">
        <title>Species Designations Belie Phenotypic and Genotypic Heterogeneity in Oral Streptococci.</title>
        <authorList>
            <person name="Velsko I."/>
        </authorList>
    </citation>
    <scope>NUCLEOTIDE SEQUENCE [LARGE SCALE GENOMIC DNA]</scope>
    <source>
        <strain evidence="1 2">BCC15</strain>
    </source>
</reference>
<organism evidence="1 2">
    <name type="scientific">Streptococcus mitis</name>
    <dbReference type="NCBI Taxonomy" id="28037"/>
    <lineage>
        <taxon>Bacteria</taxon>
        <taxon>Bacillati</taxon>
        <taxon>Bacillota</taxon>
        <taxon>Bacilli</taxon>
        <taxon>Lactobacillales</taxon>
        <taxon>Streptococcaceae</taxon>
        <taxon>Streptococcus</taxon>
        <taxon>Streptococcus mitis group</taxon>
    </lineage>
</organism>
<dbReference type="Proteomes" id="UP000278653">
    <property type="component" value="Unassembled WGS sequence"/>
</dbReference>
<evidence type="ECO:0000313" key="2">
    <source>
        <dbReference type="Proteomes" id="UP000278653"/>
    </source>
</evidence>
<dbReference type="EMBL" id="RJNH01000005">
    <property type="protein sequence ID" value="RSI61215.1"/>
    <property type="molecule type" value="Genomic_DNA"/>
</dbReference>
<protein>
    <submittedName>
        <fullName evidence="1">Uncharacterized protein</fullName>
    </submittedName>
</protein>
<comment type="caution">
    <text evidence="1">The sequence shown here is derived from an EMBL/GenBank/DDBJ whole genome shotgun (WGS) entry which is preliminary data.</text>
</comment>